<keyword evidence="2" id="KW-1185">Reference proteome</keyword>
<dbReference type="AlphaFoldDB" id="A0A518INL5"/>
<sequence length="47" mass="5388">MFTTTFSRCPTAEEMPRLLSLIGDQKKDAYEGTLWSLLNSTESTFNR</sequence>
<organism evidence="1 2">
    <name type="scientific">Rosistilla oblonga</name>
    <dbReference type="NCBI Taxonomy" id="2527990"/>
    <lineage>
        <taxon>Bacteria</taxon>
        <taxon>Pseudomonadati</taxon>
        <taxon>Planctomycetota</taxon>
        <taxon>Planctomycetia</taxon>
        <taxon>Pirellulales</taxon>
        <taxon>Pirellulaceae</taxon>
        <taxon>Rosistilla</taxon>
    </lineage>
</organism>
<reference evidence="1 2" key="1">
    <citation type="submission" date="2019-02" db="EMBL/GenBank/DDBJ databases">
        <title>Deep-cultivation of Planctomycetes and their phenomic and genomic characterization uncovers novel biology.</title>
        <authorList>
            <person name="Wiegand S."/>
            <person name="Jogler M."/>
            <person name="Boedeker C."/>
            <person name="Pinto D."/>
            <person name="Vollmers J."/>
            <person name="Rivas-Marin E."/>
            <person name="Kohn T."/>
            <person name="Peeters S.H."/>
            <person name="Heuer A."/>
            <person name="Rast P."/>
            <person name="Oberbeckmann S."/>
            <person name="Bunk B."/>
            <person name="Jeske O."/>
            <person name="Meyerdierks A."/>
            <person name="Storesund J.E."/>
            <person name="Kallscheuer N."/>
            <person name="Luecker S."/>
            <person name="Lage O.M."/>
            <person name="Pohl T."/>
            <person name="Merkel B.J."/>
            <person name="Hornburger P."/>
            <person name="Mueller R.-W."/>
            <person name="Bruemmer F."/>
            <person name="Labrenz M."/>
            <person name="Spormann A.M."/>
            <person name="Op den Camp H."/>
            <person name="Overmann J."/>
            <person name="Amann R."/>
            <person name="Jetten M.S.M."/>
            <person name="Mascher T."/>
            <person name="Medema M.H."/>
            <person name="Devos D.P."/>
            <person name="Kaster A.-K."/>
            <person name="Ovreas L."/>
            <person name="Rohde M."/>
            <person name="Galperin M.Y."/>
            <person name="Jogler C."/>
        </authorList>
    </citation>
    <scope>NUCLEOTIDE SEQUENCE [LARGE SCALE GENOMIC DNA]</scope>
    <source>
        <strain evidence="1 2">Mal33</strain>
    </source>
</reference>
<accession>A0A518INL5</accession>
<protein>
    <submittedName>
        <fullName evidence="1">Uncharacterized protein</fullName>
    </submittedName>
</protein>
<proteinExistence type="predicted"/>
<gene>
    <name evidence="1" type="ORF">Mal33_06330</name>
</gene>
<dbReference type="EMBL" id="CP036318">
    <property type="protein sequence ID" value="QDV54678.1"/>
    <property type="molecule type" value="Genomic_DNA"/>
</dbReference>
<evidence type="ECO:0000313" key="2">
    <source>
        <dbReference type="Proteomes" id="UP000316770"/>
    </source>
</evidence>
<evidence type="ECO:0000313" key="1">
    <source>
        <dbReference type="EMBL" id="QDV54678.1"/>
    </source>
</evidence>
<dbReference type="Proteomes" id="UP000316770">
    <property type="component" value="Chromosome"/>
</dbReference>
<name>A0A518INL5_9BACT</name>